<proteinExistence type="predicted"/>
<name>A0A556TYI0_BAGYA</name>
<dbReference type="Proteomes" id="UP000319801">
    <property type="component" value="Unassembled WGS sequence"/>
</dbReference>
<sequence length="148" mass="16237">MLLFTPAPSPTSGEPGRNSPGQKKTSPHRKELETYDEKKFVVGLQRCRQSESVSTLNLSLILHTALPPSGTLGEEGERRGGGKNGDTENKEKKKRWEKRKIGGGGNEAGKRRRISRRDCDVSEDTSGVLCVFVPEKKVPVEPKPRATG</sequence>
<dbReference type="AlphaFoldDB" id="A0A556TYI0"/>
<feature type="region of interest" description="Disordered" evidence="1">
    <location>
        <begin position="1"/>
        <end position="35"/>
    </location>
</feature>
<comment type="caution">
    <text evidence="2">The sequence shown here is derived from an EMBL/GenBank/DDBJ whole genome shotgun (WGS) entry which is preliminary data.</text>
</comment>
<evidence type="ECO:0000313" key="3">
    <source>
        <dbReference type="Proteomes" id="UP000319801"/>
    </source>
</evidence>
<dbReference type="EMBL" id="VCAZ01000029">
    <property type="protein sequence ID" value="TSL28255.1"/>
    <property type="molecule type" value="Genomic_DNA"/>
</dbReference>
<feature type="region of interest" description="Disordered" evidence="1">
    <location>
        <begin position="64"/>
        <end position="120"/>
    </location>
</feature>
<accession>A0A556TYI0</accession>
<evidence type="ECO:0000313" key="2">
    <source>
        <dbReference type="EMBL" id="TSL28255.1"/>
    </source>
</evidence>
<reference evidence="2 3" key="1">
    <citation type="journal article" date="2019" name="Genome Biol. Evol.">
        <title>Whole-Genome Sequencing of the Giant Devil Catfish, Bagarius yarrelli.</title>
        <authorList>
            <person name="Jiang W."/>
            <person name="Lv Y."/>
            <person name="Cheng L."/>
            <person name="Yang K."/>
            <person name="Chao B."/>
            <person name="Wang X."/>
            <person name="Li Y."/>
            <person name="Pan X."/>
            <person name="You X."/>
            <person name="Zhang Y."/>
            <person name="Yang J."/>
            <person name="Li J."/>
            <person name="Zhang X."/>
            <person name="Liu S."/>
            <person name="Sun C."/>
            <person name="Yang J."/>
            <person name="Shi Q."/>
        </authorList>
    </citation>
    <scope>NUCLEOTIDE SEQUENCE [LARGE SCALE GENOMIC DNA]</scope>
    <source>
        <strain evidence="2">JWS20170419001</strain>
        <tissue evidence="2">Muscle</tissue>
    </source>
</reference>
<evidence type="ECO:0000256" key="1">
    <source>
        <dbReference type="SAM" id="MobiDB-lite"/>
    </source>
</evidence>
<organism evidence="2 3">
    <name type="scientific">Bagarius yarrelli</name>
    <name type="common">Goonch</name>
    <name type="synonym">Bagrus yarrelli</name>
    <dbReference type="NCBI Taxonomy" id="175774"/>
    <lineage>
        <taxon>Eukaryota</taxon>
        <taxon>Metazoa</taxon>
        <taxon>Chordata</taxon>
        <taxon>Craniata</taxon>
        <taxon>Vertebrata</taxon>
        <taxon>Euteleostomi</taxon>
        <taxon>Actinopterygii</taxon>
        <taxon>Neopterygii</taxon>
        <taxon>Teleostei</taxon>
        <taxon>Ostariophysi</taxon>
        <taxon>Siluriformes</taxon>
        <taxon>Sisoridae</taxon>
        <taxon>Sisorinae</taxon>
        <taxon>Bagarius</taxon>
    </lineage>
</organism>
<keyword evidence="3" id="KW-1185">Reference proteome</keyword>
<feature type="compositionally biased region" description="Basic and acidic residues" evidence="1">
    <location>
        <begin position="75"/>
        <end position="91"/>
    </location>
</feature>
<protein>
    <submittedName>
        <fullName evidence="2">Uncharacterized protein</fullName>
    </submittedName>
</protein>
<gene>
    <name evidence="2" type="ORF">Baya_5770</name>
</gene>